<name>A0AB37HJE4_9BACI</name>
<evidence type="ECO:0000313" key="1">
    <source>
        <dbReference type="EMBL" id="QQX25502.1"/>
    </source>
</evidence>
<dbReference type="Proteomes" id="UP000595512">
    <property type="component" value="Chromosome"/>
</dbReference>
<dbReference type="AlphaFoldDB" id="A0AB37HJE4"/>
<dbReference type="Gene3D" id="3.40.50.300">
    <property type="entry name" value="P-loop containing nucleotide triphosphate hydrolases"/>
    <property type="match status" value="1"/>
</dbReference>
<dbReference type="CDD" id="cd01983">
    <property type="entry name" value="SIMIBI"/>
    <property type="match status" value="1"/>
</dbReference>
<sequence>MKIAIGMKSNFAFERFVTTLLKSDFYQNIQLYEENVQEINLLEDVIEFWNPELIILDSKLPSFDDLDILANQKEIEVVYFNADMEEVLNYVKGIFQENDEIEEPQKKEIHYVTDEVKKEIVFKDRVIEKEIIKTAYTSIPNKLIVVGSMWQGAGSTTLATNLSRAFAIRGMNVAYVEFPSSKPYMFDYLSIHAKEEQEERKYIDYANLIRKGRVINKRNGGWREYDIDWFINDSRYEPIENFTYEEMLKYVYSINSTITIVDLSSNLHLPDVQKFLHHADDIYICVDPDPVKVDWLASITNEQGETKKQRKEKLVIDYLNSIEEKEGISYKFVNMKYTKSIDNQSLWTSLGKKPTAFFPIVDYEVLINLVWKSEFLYDLSNYQDLIEKSLKPIIVQNVPRQYYEINKNKNKNIKGILKAFKKGEKK</sequence>
<dbReference type="SUPFAM" id="SSF52540">
    <property type="entry name" value="P-loop containing nucleoside triphosphate hydrolases"/>
    <property type="match status" value="1"/>
</dbReference>
<gene>
    <name evidence="1" type="ORF">JGZ69_00270</name>
</gene>
<organism evidence="1 2">
    <name type="scientific">Heyndrickxia sporothermodurans</name>
    <dbReference type="NCBI Taxonomy" id="46224"/>
    <lineage>
        <taxon>Bacteria</taxon>
        <taxon>Bacillati</taxon>
        <taxon>Bacillota</taxon>
        <taxon>Bacilli</taxon>
        <taxon>Bacillales</taxon>
        <taxon>Bacillaceae</taxon>
        <taxon>Heyndrickxia</taxon>
    </lineage>
</organism>
<dbReference type="EMBL" id="CP066701">
    <property type="protein sequence ID" value="QQX25502.1"/>
    <property type="molecule type" value="Genomic_DNA"/>
</dbReference>
<dbReference type="KEGG" id="hspo:JGZ69_00270"/>
<dbReference type="RefSeq" id="WP_202299807.1">
    <property type="nucleotide sequence ID" value="NZ_CP066701.1"/>
</dbReference>
<reference evidence="1 2" key="1">
    <citation type="submission" date="2020-12" db="EMBL/GenBank/DDBJ databases">
        <title>Taxonomic evaluation of the Bacillus sporothermodurans group of bacteria based on whole genome sequences.</title>
        <authorList>
            <person name="Fiedler G."/>
            <person name="Herbstmann A.-D."/>
            <person name="Doll E."/>
            <person name="Wenning M."/>
            <person name="Brinks E."/>
            <person name="Kabisch J."/>
            <person name="Breitenwieser F."/>
            <person name="Lappann M."/>
            <person name="Boehnlein C."/>
            <person name="Franz C."/>
        </authorList>
    </citation>
    <scope>NUCLEOTIDE SEQUENCE [LARGE SCALE GENOMIC DNA]</scope>
    <source>
        <strain evidence="1 2">DSM 10599</strain>
    </source>
</reference>
<accession>A0AB37HJE4</accession>
<proteinExistence type="predicted"/>
<evidence type="ECO:0008006" key="3">
    <source>
        <dbReference type="Google" id="ProtNLM"/>
    </source>
</evidence>
<evidence type="ECO:0000313" key="2">
    <source>
        <dbReference type="Proteomes" id="UP000595512"/>
    </source>
</evidence>
<protein>
    <recommendedName>
        <fullName evidence="3">CobQ/CobB/MinD/ParA nucleotide binding domain-containing protein</fullName>
    </recommendedName>
</protein>
<dbReference type="InterPro" id="IPR027417">
    <property type="entry name" value="P-loop_NTPase"/>
</dbReference>